<dbReference type="SUPFAM" id="SSF52540">
    <property type="entry name" value="P-loop containing nucleoside triphosphate hydrolases"/>
    <property type="match status" value="2"/>
</dbReference>
<organism evidence="4 5">
    <name type="scientific">Nannochloropsis salina CCMP1776</name>
    <dbReference type="NCBI Taxonomy" id="1027361"/>
    <lineage>
        <taxon>Eukaryota</taxon>
        <taxon>Sar</taxon>
        <taxon>Stramenopiles</taxon>
        <taxon>Ochrophyta</taxon>
        <taxon>Eustigmatophyceae</taxon>
        <taxon>Eustigmatales</taxon>
        <taxon>Monodopsidaceae</taxon>
        <taxon>Microchloropsis</taxon>
        <taxon>Microchloropsis salina</taxon>
    </lineage>
</organism>
<dbReference type="OrthoDB" id="18797at2759"/>
<dbReference type="GO" id="GO:0016787">
    <property type="term" value="F:hydrolase activity"/>
    <property type="evidence" value="ECO:0007669"/>
    <property type="project" value="InterPro"/>
</dbReference>
<feature type="region of interest" description="Disordered" evidence="2">
    <location>
        <begin position="519"/>
        <end position="541"/>
    </location>
</feature>
<evidence type="ECO:0000313" key="4">
    <source>
        <dbReference type="EMBL" id="TFJ85629.1"/>
    </source>
</evidence>
<dbReference type="CDD" id="cd00838">
    <property type="entry name" value="MPP_superfamily"/>
    <property type="match status" value="1"/>
</dbReference>
<feature type="domain" description="Calcineurin-like phosphoesterase" evidence="3">
    <location>
        <begin position="123"/>
        <end position="200"/>
    </location>
</feature>
<dbReference type="Gene3D" id="3.60.21.10">
    <property type="match status" value="1"/>
</dbReference>
<dbReference type="Proteomes" id="UP000355283">
    <property type="component" value="Unassembled WGS sequence"/>
</dbReference>
<evidence type="ECO:0000256" key="2">
    <source>
        <dbReference type="SAM" id="MobiDB-lite"/>
    </source>
</evidence>
<dbReference type="PANTHER" id="PTHR32114">
    <property type="entry name" value="ABC TRANSPORTER ABCH.3"/>
    <property type="match status" value="1"/>
</dbReference>
<keyword evidence="1" id="KW-0175">Coiled coil</keyword>
<name>A0A4D9DAR7_9STRA</name>
<reference evidence="4 5" key="1">
    <citation type="submission" date="2019-01" db="EMBL/GenBank/DDBJ databases">
        <title>Nuclear Genome Assembly of the Microalgal Biofuel strain Nannochloropsis salina CCMP1776.</title>
        <authorList>
            <person name="Hovde B."/>
        </authorList>
    </citation>
    <scope>NUCLEOTIDE SEQUENCE [LARGE SCALE GENOMIC DNA]</scope>
    <source>
        <strain evidence="4 5">CCMP1776</strain>
    </source>
</reference>
<feature type="coiled-coil region" evidence="1">
    <location>
        <begin position="987"/>
        <end position="1021"/>
    </location>
</feature>
<dbReference type="InterPro" id="IPR027417">
    <property type="entry name" value="P-loop_NTPase"/>
</dbReference>
<sequence>MVGRVVVRRRNISSQAIKTGEWVLVKASGATAQVLSVNKGWLRVKEEGSDRIQSLRPTALHQLTQDAASVVDPNEDEQESYGMKSGPRSQHDNTPVLSQTAGAPLVVDAGITHPMHEETRDWLVFSDLHCSIQTLPVCLEVLERVHREARARGAGVIFLGDFFHIRGAIRVDLLNKIMAELGTWTQPVVLIPGNHDQVTLDGAVHALTPLGFAVGTSSEQGLRGHAGPLRGQALVVSQPTLFLNALWLPYARDSASTRAFLAAYRDPIEQEAGSSPPPVGAVFCHVDVRGAPTNDNTASRRGLNPGIFPSHIPTYSGHFHRPHRVPASSVTYVGSPYQVSLAEAGQRKRLLLLRRPLGPGDPWMEVSDIAIDVGRRYFRPRSLDAAHDLLSDHCLRKGDRVVLNLLPDAAETLASEVEGLRARLRASVQAELEVREGMIEADEAGFMAGLDGAMESAPGGVSPESGIMDYETLGTPAVWQAYMAEASFGDASSSSGGGKGQQKVIGEGLELIEAWESSTGQNAMSPTAHTAPATPTTVGGGSTGAVRLEFKKVKAVGYGPFLKAVEYPLESRGLVLLRGKNMDDPGAESNGAGKSKLAMAAQWALTGDGDEKPVMDAKVTDVAFDVSSRGKAAFAEVTLWGSVNDLPFQVTRKRGLKTNQLRFVLNGEDMTRQTARDTQRGIEEALGLDMDFLSLAIFCGQHQMNGLLEATDVKLKERLSKIVRLGVWEDIKEKAKAGAKRYQEEGLHAQTQVKVCELDLERQELEEVELMEALSPLSGIEAGNVSGVGADVQLLGGTVRTLDQVELELGFLSRQVEEAQTAWKECLQRRKEWAEGQAQAGQADGIRRERLRTLQKRIEEDERAIAGLQDRWDPPTYWAEMQRWGVVPADATMDPDSELAFAAHVPAQSWEEKLTAVESAQAKCLAEVGAATGDLRKVEGALQSLSTGVKVSRPGMAGTDAKEEADGCPTCGRAWDEGDTDAKSKAIAHVQREISKHRATLQESEERKTRLQKQKALLSRMVEAHVEYLRDVQAWQSSCQRLRSRGQELTKVEQEIAKGTIPVWESSDKMQSTQPVDELEAREREFQELQTRFNKLQEERPLLIKQAAELQARERETAELRKRLERKRSELTKARERLEAARSLQVEQEEKARLYRELVDRFGMRGIQAFVLRGAVAQLERLANHFLTVLSEGGLRLGLSLEGERISKEVKVRGGDGVFHDRTLSHLSGGQWRRASLAALLAFRELSRLRSRVDCNLIVLDEVLNHLDGAGRARVGKLLRAMVQTEGDGQEHSTPARIQMGCLSARPGLQTAIVILQDSAAIELEDTFDSIDEVVKEGDVSRVVLDERLEQNTQGSESQFFVFEEDGRKDEVERTRTEDMDSRDAGHPFGDRDYYVVDLDQQSRDGCAFNSTNAPPAHDDEYSKAQTPVKNKKKQQQEQTTEIATRVVKGGWLDGMEEIAIK</sequence>
<dbReference type="Gene3D" id="3.40.50.300">
    <property type="entry name" value="P-loop containing nucleotide triphosphate hydrolases"/>
    <property type="match status" value="2"/>
</dbReference>
<feature type="region of interest" description="Disordered" evidence="2">
    <location>
        <begin position="64"/>
        <end position="95"/>
    </location>
</feature>
<dbReference type="EMBL" id="SDOX01000011">
    <property type="protein sequence ID" value="TFJ85629.1"/>
    <property type="molecule type" value="Genomic_DNA"/>
</dbReference>
<dbReference type="SUPFAM" id="SSF56300">
    <property type="entry name" value="Metallo-dependent phosphatases"/>
    <property type="match status" value="1"/>
</dbReference>
<dbReference type="Pfam" id="PF00149">
    <property type="entry name" value="Metallophos"/>
    <property type="match status" value="1"/>
</dbReference>
<feature type="compositionally biased region" description="Low complexity" evidence="2">
    <location>
        <begin position="525"/>
        <end position="537"/>
    </location>
</feature>
<keyword evidence="5" id="KW-1185">Reference proteome</keyword>
<feature type="region of interest" description="Disordered" evidence="2">
    <location>
        <begin position="1368"/>
        <end position="1392"/>
    </location>
</feature>
<proteinExistence type="predicted"/>
<feature type="coiled-coil region" evidence="1">
    <location>
        <begin position="1079"/>
        <end position="1151"/>
    </location>
</feature>
<gene>
    <name evidence="4" type="ORF">NSK_003138</name>
</gene>
<evidence type="ECO:0000259" key="3">
    <source>
        <dbReference type="Pfam" id="PF00149"/>
    </source>
</evidence>
<dbReference type="InterPro" id="IPR004843">
    <property type="entry name" value="Calcineurin-like_PHP"/>
</dbReference>
<accession>A0A4D9DAR7</accession>
<dbReference type="PANTHER" id="PTHR32114:SF2">
    <property type="entry name" value="ABC TRANSPORTER ABCH.3"/>
    <property type="match status" value="1"/>
</dbReference>
<comment type="caution">
    <text evidence="4">The sequence shown here is derived from an EMBL/GenBank/DDBJ whole genome shotgun (WGS) entry which is preliminary data.</text>
</comment>
<protein>
    <recommendedName>
        <fullName evidence="3">Calcineurin-like phosphoesterase domain-containing protein</fullName>
    </recommendedName>
</protein>
<dbReference type="InterPro" id="IPR029052">
    <property type="entry name" value="Metallo-depent_PP-like"/>
</dbReference>
<evidence type="ECO:0000313" key="5">
    <source>
        <dbReference type="Proteomes" id="UP000355283"/>
    </source>
</evidence>
<evidence type="ECO:0000256" key="1">
    <source>
        <dbReference type="SAM" id="Coils"/>
    </source>
</evidence>
<feature type="region of interest" description="Disordered" evidence="2">
    <location>
        <begin position="1406"/>
        <end position="1443"/>
    </location>
</feature>